<evidence type="ECO:0000313" key="3">
    <source>
        <dbReference type="Proteomes" id="UP000634476"/>
    </source>
</evidence>
<accession>A0A8J3SX26</accession>
<comment type="caution">
    <text evidence="2">The sequence shown here is derived from an EMBL/GenBank/DDBJ whole genome shotgun (WGS) entry which is preliminary data.</text>
</comment>
<dbReference type="EMBL" id="BOOK01000022">
    <property type="protein sequence ID" value="GII01281.1"/>
    <property type="molecule type" value="Genomic_DNA"/>
</dbReference>
<evidence type="ECO:0000256" key="1">
    <source>
        <dbReference type="SAM" id="Phobius"/>
    </source>
</evidence>
<keyword evidence="3" id="KW-1185">Reference proteome</keyword>
<dbReference type="Proteomes" id="UP000634476">
    <property type="component" value="Unassembled WGS sequence"/>
</dbReference>
<feature type="transmembrane region" description="Helical" evidence="1">
    <location>
        <begin position="96"/>
        <end position="115"/>
    </location>
</feature>
<dbReference type="RefSeq" id="WP_203875665.1">
    <property type="nucleotide sequence ID" value="NZ_BOOK01000022.1"/>
</dbReference>
<dbReference type="AlphaFoldDB" id="A0A8J3SX26"/>
<feature type="transmembrane region" description="Helical" evidence="1">
    <location>
        <begin position="12"/>
        <end position="31"/>
    </location>
</feature>
<evidence type="ECO:0008006" key="4">
    <source>
        <dbReference type="Google" id="ProtNLM"/>
    </source>
</evidence>
<name>A0A8J3SX26_9ACTN</name>
<keyword evidence="1" id="KW-0472">Membrane</keyword>
<proteinExistence type="predicted"/>
<feature type="transmembrane region" description="Helical" evidence="1">
    <location>
        <begin position="37"/>
        <end position="60"/>
    </location>
</feature>
<evidence type="ECO:0000313" key="2">
    <source>
        <dbReference type="EMBL" id="GII01281.1"/>
    </source>
</evidence>
<sequence>MQANDLRLMKAAAIPTAAVGLVAVLVATFLAGAEGALGAGIGVAVVGVFFTVGLVAVAYASRISPTMMMAAAMGTFFTKIIILVVMLEALADVEVWHPRAFSLTAIACTIAWTFGEARGFMKLRMLYVEPGVKVPGHYEEKR</sequence>
<keyword evidence="1" id="KW-0812">Transmembrane</keyword>
<reference evidence="2" key="1">
    <citation type="submission" date="2021-01" db="EMBL/GenBank/DDBJ databases">
        <title>Whole genome shotgun sequence of Planobispora takensis NBRC 109077.</title>
        <authorList>
            <person name="Komaki H."/>
            <person name="Tamura T."/>
        </authorList>
    </citation>
    <scope>NUCLEOTIDE SEQUENCE</scope>
    <source>
        <strain evidence="2">NBRC 109077</strain>
    </source>
</reference>
<organism evidence="2 3">
    <name type="scientific">Planobispora takensis</name>
    <dbReference type="NCBI Taxonomy" id="1367882"/>
    <lineage>
        <taxon>Bacteria</taxon>
        <taxon>Bacillati</taxon>
        <taxon>Actinomycetota</taxon>
        <taxon>Actinomycetes</taxon>
        <taxon>Streptosporangiales</taxon>
        <taxon>Streptosporangiaceae</taxon>
        <taxon>Planobispora</taxon>
    </lineage>
</organism>
<gene>
    <name evidence="2" type="ORF">Pta02_32890</name>
</gene>
<protein>
    <recommendedName>
        <fullName evidence="4">ATP synthase protein I</fullName>
    </recommendedName>
</protein>
<keyword evidence="1" id="KW-1133">Transmembrane helix</keyword>
<feature type="transmembrane region" description="Helical" evidence="1">
    <location>
        <begin position="67"/>
        <end position="90"/>
    </location>
</feature>